<proteinExistence type="inferred from homology"/>
<protein>
    <recommendedName>
        <fullName evidence="4">phosphoglycolate phosphatase</fullName>
        <ecNumber evidence="4">3.1.3.18</ecNumber>
    </recommendedName>
</protein>
<accession>D1PXZ6</accession>
<dbReference type="InterPro" id="IPR041492">
    <property type="entry name" value="HAD_2"/>
</dbReference>
<dbReference type="InterPro" id="IPR006549">
    <property type="entry name" value="HAD-SF_hydro_IIIA"/>
</dbReference>
<keyword evidence="6" id="KW-1185">Reference proteome</keyword>
<comment type="similarity">
    <text evidence="3">Belongs to the HAD-like hydrolase superfamily. CbbY/CbbZ/Gph/YieH family.</text>
</comment>
<comment type="pathway">
    <text evidence="2">Organic acid metabolism; glycolate biosynthesis; glycolate from 2-phosphoglycolate: step 1/1.</text>
</comment>
<dbReference type="SFLD" id="SFLDS00003">
    <property type="entry name" value="Haloacid_Dehalogenase"/>
    <property type="match status" value="1"/>
</dbReference>
<dbReference type="RefSeq" id="WP_007173934.1">
    <property type="nucleotide sequence ID" value="NZ_GG704781.1"/>
</dbReference>
<organism evidence="5 6">
    <name type="scientific">Hallella bergensis DSM 17361</name>
    <dbReference type="NCBI Taxonomy" id="585502"/>
    <lineage>
        <taxon>Bacteria</taxon>
        <taxon>Pseudomonadati</taxon>
        <taxon>Bacteroidota</taxon>
        <taxon>Bacteroidia</taxon>
        <taxon>Bacteroidales</taxon>
        <taxon>Prevotellaceae</taxon>
        <taxon>Hallella</taxon>
    </lineage>
</organism>
<comment type="catalytic activity">
    <reaction evidence="1">
        <text>2-phosphoglycolate + H2O = glycolate + phosphate</text>
        <dbReference type="Rhea" id="RHEA:14369"/>
        <dbReference type="ChEBI" id="CHEBI:15377"/>
        <dbReference type="ChEBI" id="CHEBI:29805"/>
        <dbReference type="ChEBI" id="CHEBI:43474"/>
        <dbReference type="ChEBI" id="CHEBI:58033"/>
        <dbReference type="EC" id="3.1.3.18"/>
    </reaction>
</comment>
<dbReference type="AlphaFoldDB" id="D1PXZ6"/>
<dbReference type="InterPro" id="IPR036412">
    <property type="entry name" value="HAD-like_sf"/>
</dbReference>
<name>D1PXZ6_9BACT</name>
<gene>
    <name evidence="5" type="primary">gph</name>
    <name evidence="5" type="ORF">HMPREF0645_1831</name>
</gene>
<dbReference type="EC" id="3.1.3.18" evidence="4"/>
<evidence type="ECO:0000256" key="3">
    <source>
        <dbReference type="ARBA" id="ARBA00006171"/>
    </source>
</evidence>
<evidence type="ECO:0000256" key="4">
    <source>
        <dbReference type="ARBA" id="ARBA00013078"/>
    </source>
</evidence>
<evidence type="ECO:0000313" key="5">
    <source>
        <dbReference type="EMBL" id="EFA43817.1"/>
    </source>
</evidence>
<dbReference type="Gene3D" id="1.10.150.240">
    <property type="entry name" value="Putative phosphatase, domain 2"/>
    <property type="match status" value="1"/>
</dbReference>
<evidence type="ECO:0000313" key="6">
    <source>
        <dbReference type="Proteomes" id="UP000003160"/>
    </source>
</evidence>
<dbReference type="NCBIfam" id="TIGR01509">
    <property type="entry name" value="HAD-SF-IA-v3"/>
    <property type="match status" value="1"/>
</dbReference>
<dbReference type="SFLD" id="SFLDG01129">
    <property type="entry name" value="C1.5:_HAD__Beta-PGM__Phosphata"/>
    <property type="match status" value="1"/>
</dbReference>
<dbReference type="NCBIfam" id="TIGR01662">
    <property type="entry name" value="HAD-SF-IIIA"/>
    <property type="match status" value="1"/>
</dbReference>
<comment type="caution">
    <text evidence="5">The sequence shown here is derived from an EMBL/GenBank/DDBJ whole genome shotgun (WGS) entry which is preliminary data.</text>
</comment>
<dbReference type="GO" id="GO:0008967">
    <property type="term" value="F:phosphoglycolate phosphatase activity"/>
    <property type="evidence" value="ECO:0007669"/>
    <property type="project" value="UniProtKB-EC"/>
</dbReference>
<dbReference type="GO" id="GO:0005829">
    <property type="term" value="C:cytosol"/>
    <property type="evidence" value="ECO:0007669"/>
    <property type="project" value="TreeGrafter"/>
</dbReference>
<dbReference type="Gene3D" id="3.40.50.1000">
    <property type="entry name" value="HAD superfamily/HAD-like"/>
    <property type="match status" value="1"/>
</dbReference>
<dbReference type="InterPro" id="IPR023198">
    <property type="entry name" value="PGP-like_dom2"/>
</dbReference>
<dbReference type="NCBIfam" id="TIGR01549">
    <property type="entry name" value="HAD-SF-IA-v1"/>
    <property type="match status" value="1"/>
</dbReference>
<evidence type="ECO:0000256" key="2">
    <source>
        <dbReference type="ARBA" id="ARBA00004818"/>
    </source>
</evidence>
<dbReference type="InterPro" id="IPR023214">
    <property type="entry name" value="HAD_sf"/>
</dbReference>
<dbReference type="PANTHER" id="PTHR43434">
    <property type="entry name" value="PHOSPHOGLYCOLATE PHOSPHATASE"/>
    <property type="match status" value="1"/>
</dbReference>
<dbReference type="Pfam" id="PF13419">
    <property type="entry name" value="HAD_2"/>
    <property type="match status" value="1"/>
</dbReference>
<evidence type="ECO:0000256" key="1">
    <source>
        <dbReference type="ARBA" id="ARBA00000830"/>
    </source>
</evidence>
<dbReference type="InterPro" id="IPR006439">
    <property type="entry name" value="HAD-SF_hydro_IA"/>
</dbReference>
<dbReference type="GO" id="GO:0006281">
    <property type="term" value="P:DNA repair"/>
    <property type="evidence" value="ECO:0007669"/>
    <property type="project" value="TreeGrafter"/>
</dbReference>
<dbReference type="HOGENOM" id="CLU_045011_19_1_10"/>
<dbReference type="InterPro" id="IPR050155">
    <property type="entry name" value="HAD-like_hydrolase_sf"/>
</dbReference>
<reference evidence="5 6" key="1">
    <citation type="submission" date="2009-10" db="EMBL/GenBank/DDBJ databases">
        <authorList>
            <person name="Qin X."/>
            <person name="Bachman B."/>
            <person name="Battles P."/>
            <person name="Bell A."/>
            <person name="Bess C."/>
            <person name="Bickham C."/>
            <person name="Chaboub L."/>
            <person name="Chen D."/>
            <person name="Coyle M."/>
            <person name="Deiros D.R."/>
            <person name="Dinh H."/>
            <person name="Forbes L."/>
            <person name="Fowler G."/>
            <person name="Francisco L."/>
            <person name="Fu Q."/>
            <person name="Gubbala S."/>
            <person name="Hale W."/>
            <person name="Han Y."/>
            <person name="Hemphill L."/>
            <person name="Highlander S.K."/>
            <person name="Hirani K."/>
            <person name="Hogues M."/>
            <person name="Jackson L."/>
            <person name="Jakkamsetti A."/>
            <person name="Javaid M."/>
            <person name="Jiang H."/>
            <person name="Korchina V."/>
            <person name="Kovar C."/>
            <person name="Lara F."/>
            <person name="Lee S."/>
            <person name="Mata R."/>
            <person name="Mathew T."/>
            <person name="Moen C."/>
            <person name="Morales K."/>
            <person name="Munidasa M."/>
            <person name="Nazareth L."/>
            <person name="Ngo R."/>
            <person name="Nguyen L."/>
            <person name="Okwuonu G."/>
            <person name="Ongeri F."/>
            <person name="Patil S."/>
            <person name="Petrosino J."/>
            <person name="Pham C."/>
            <person name="Pham P."/>
            <person name="Pu L.-L."/>
            <person name="Puazo M."/>
            <person name="Raj R."/>
            <person name="Reid J."/>
            <person name="Rouhana J."/>
            <person name="Saada N."/>
            <person name="Shang Y."/>
            <person name="Simmons D."/>
            <person name="Thornton R."/>
            <person name="Warren J."/>
            <person name="Weissenberger G."/>
            <person name="Zhang J."/>
            <person name="Zhang L."/>
            <person name="Zhou C."/>
            <person name="Zhu D."/>
            <person name="Muzny D."/>
            <person name="Worley K."/>
            <person name="Gibbs R."/>
        </authorList>
    </citation>
    <scope>NUCLEOTIDE SEQUENCE [LARGE SCALE GENOMIC DNA]</scope>
    <source>
        <strain evidence="5 6">DSM 17361</strain>
    </source>
</reference>
<dbReference type="PANTHER" id="PTHR43434:SF1">
    <property type="entry name" value="PHOSPHOGLYCOLATE PHOSPHATASE"/>
    <property type="match status" value="1"/>
</dbReference>
<dbReference type="eggNOG" id="COG0546">
    <property type="taxonomic scope" value="Bacteria"/>
</dbReference>
<dbReference type="OrthoDB" id="9807630at2"/>
<dbReference type="EMBL" id="ACKS01000072">
    <property type="protein sequence ID" value="EFA43817.1"/>
    <property type="molecule type" value="Genomic_DNA"/>
</dbReference>
<sequence>MKYDNYIFDLDGTLLNSIEDLAASCNYALRNFGMPEYPVEDIQNFVGNGVRKLMERSVPQGADNPMFDQVFQLFRTYYLDHSTVYTRPYDGILELLKVLKEQDKELAVVSNKFDAATKDLVRRYFGDTITIAIGESKNIQKKPAPDMVLEAMRQLNSTTENTVYVGDSDVDIATARNCSIPCVSVLWGFKDRRFLIEHGATTMVSHPSDILDL</sequence>
<dbReference type="Proteomes" id="UP000003160">
    <property type="component" value="Unassembled WGS sequence"/>
</dbReference>
<keyword evidence="5" id="KW-0378">Hydrolase</keyword>
<dbReference type="SUPFAM" id="SSF56784">
    <property type="entry name" value="HAD-like"/>
    <property type="match status" value="1"/>
</dbReference>